<gene>
    <name evidence="1" type="ORF">METZ01_LOCUS125016</name>
</gene>
<dbReference type="PROSITE" id="PS51257">
    <property type="entry name" value="PROKAR_LIPOPROTEIN"/>
    <property type="match status" value="1"/>
</dbReference>
<reference evidence="1" key="1">
    <citation type="submission" date="2018-05" db="EMBL/GenBank/DDBJ databases">
        <authorList>
            <person name="Lanie J.A."/>
            <person name="Ng W.-L."/>
            <person name="Kazmierczak K.M."/>
            <person name="Andrzejewski T.M."/>
            <person name="Davidsen T.M."/>
            <person name="Wayne K.J."/>
            <person name="Tettelin H."/>
            <person name="Glass J.I."/>
            <person name="Rusch D."/>
            <person name="Podicherti R."/>
            <person name="Tsui H.-C.T."/>
            <person name="Winkler M.E."/>
        </authorList>
    </citation>
    <scope>NUCLEOTIDE SEQUENCE</scope>
</reference>
<organism evidence="1">
    <name type="scientific">marine metagenome</name>
    <dbReference type="NCBI Taxonomy" id="408172"/>
    <lineage>
        <taxon>unclassified sequences</taxon>
        <taxon>metagenomes</taxon>
        <taxon>ecological metagenomes</taxon>
    </lineage>
</organism>
<dbReference type="SUPFAM" id="SSF102886">
    <property type="entry name" value="Coproporphyrinogen III oxidase"/>
    <property type="match status" value="1"/>
</dbReference>
<dbReference type="GO" id="GO:0004109">
    <property type="term" value="F:coproporphyrinogen oxidase activity"/>
    <property type="evidence" value="ECO:0007669"/>
    <property type="project" value="InterPro"/>
</dbReference>
<dbReference type="GO" id="GO:0006779">
    <property type="term" value="P:porphyrin-containing compound biosynthetic process"/>
    <property type="evidence" value="ECO:0007669"/>
    <property type="project" value="InterPro"/>
</dbReference>
<name>A0A381Y6A2_9ZZZZ</name>
<dbReference type="EMBL" id="UINC01017414">
    <property type="protein sequence ID" value="SVA72162.1"/>
    <property type="molecule type" value="Genomic_DNA"/>
</dbReference>
<dbReference type="InterPro" id="IPR036406">
    <property type="entry name" value="Coprogen_oxidase_aer_sf"/>
</dbReference>
<sequence>MNIKKTILFSLVILIQGCSLTQEKDFGNQTQRLEQLSVENKLIAEDLITFIKDSDKKYFSWAGCINHDSTAIDTNCLSNENGNTSDDTFISDTKYSDFDVRVARGPVVEKIGRMNSEGKMTAPGRGEKRKLLWGRFYSIDVHPKTPLVGMLHATLVLQIFEDGSIGTGGWLDVMPGTRVESDIEYLRKVTDDYFEENNKDPSLYRRLVCKGTEETIFEFRRKPTCAGVSFYGPPVYRESGELSYRFIKGMYSEFVDAYFEIIEERMDDPYTQEDLIAQEKMRKSWLIDQLFSDPFASKIVPFDVWATANVAPTVKF</sequence>
<evidence type="ECO:0000313" key="1">
    <source>
        <dbReference type="EMBL" id="SVA72162.1"/>
    </source>
</evidence>
<accession>A0A381Y6A2</accession>
<dbReference type="AlphaFoldDB" id="A0A381Y6A2"/>
<dbReference type="Gene3D" id="3.40.1500.10">
    <property type="entry name" value="Coproporphyrinogen III oxidase, aerobic"/>
    <property type="match status" value="1"/>
</dbReference>
<proteinExistence type="predicted"/>
<protein>
    <recommendedName>
        <fullName evidence="2">Coproporphyrinogen III oxidase</fullName>
    </recommendedName>
</protein>
<evidence type="ECO:0008006" key="2">
    <source>
        <dbReference type="Google" id="ProtNLM"/>
    </source>
</evidence>